<name>A0A2V2ZN61_9BACI</name>
<keyword evidence="3" id="KW-0238">DNA-binding</keyword>
<dbReference type="AlphaFoldDB" id="A0A2V2ZN61"/>
<dbReference type="InterPro" id="IPR005119">
    <property type="entry name" value="LysR_subst-bd"/>
</dbReference>
<dbReference type="SUPFAM" id="SSF53850">
    <property type="entry name" value="Periplasmic binding protein-like II"/>
    <property type="match status" value="1"/>
</dbReference>
<dbReference type="PRINTS" id="PR00039">
    <property type="entry name" value="HTHLYSR"/>
</dbReference>
<dbReference type="GO" id="GO:0000976">
    <property type="term" value="F:transcription cis-regulatory region binding"/>
    <property type="evidence" value="ECO:0007669"/>
    <property type="project" value="TreeGrafter"/>
</dbReference>
<evidence type="ECO:0000313" key="6">
    <source>
        <dbReference type="EMBL" id="PWW20837.1"/>
    </source>
</evidence>
<organism evidence="6 7">
    <name type="scientific">Cytobacillus oceanisediminis</name>
    <dbReference type="NCBI Taxonomy" id="665099"/>
    <lineage>
        <taxon>Bacteria</taxon>
        <taxon>Bacillati</taxon>
        <taxon>Bacillota</taxon>
        <taxon>Bacilli</taxon>
        <taxon>Bacillales</taxon>
        <taxon>Bacillaceae</taxon>
        <taxon>Cytobacillus</taxon>
    </lineage>
</organism>
<evidence type="ECO:0000259" key="5">
    <source>
        <dbReference type="PROSITE" id="PS50931"/>
    </source>
</evidence>
<evidence type="ECO:0000256" key="4">
    <source>
        <dbReference type="ARBA" id="ARBA00023163"/>
    </source>
</evidence>
<dbReference type="Pfam" id="PF03466">
    <property type="entry name" value="LysR_substrate"/>
    <property type="match status" value="1"/>
</dbReference>
<dbReference type="PROSITE" id="PS50931">
    <property type="entry name" value="HTH_LYSR"/>
    <property type="match status" value="1"/>
</dbReference>
<dbReference type="PANTHER" id="PTHR30126">
    <property type="entry name" value="HTH-TYPE TRANSCRIPTIONAL REGULATOR"/>
    <property type="match status" value="1"/>
</dbReference>
<dbReference type="CDD" id="cd05466">
    <property type="entry name" value="PBP2_LTTR_substrate"/>
    <property type="match status" value="1"/>
</dbReference>
<dbReference type="GO" id="GO:0003700">
    <property type="term" value="F:DNA-binding transcription factor activity"/>
    <property type="evidence" value="ECO:0007669"/>
    <property type="project" value="InterPro"/>
</dbReference>
<dbReference type="Pfam" id="PF00126">
    <property type="entry name" value="HTH_1"/>
    <property type="match status" value="1"/>
</dbReference>
<evidence type="ECO:0000256" key="3">
    <source>
        <dbReference type="ARBA" id="ARBA00023125"/>
    </source>
</evidence>
<dbReference type="PANTHER" id="PTHR30126:SF40">
    <property type="entry name" value="HTH-TYPE TRANSCRIPTIONAL REGULATOR GLTR"/>
    <property type="match status" value="1"/>
</dbReference>
<gene>
    <name evidence="6" type="ORF">DFO73_114130</name>
</gene>
<evidence type="ECO:0000256" key="1">
    <source>
        <dbReference type="ARBA" id="ARBA00009437"/>
    </source>
</evidence>
<evidence type="ECO:0000256" key="2">
    <source>
        <dbReference type="ARBA" id="ARBA00023015"/>
    </source>
</evidence>
<reference evidence="6 7" key="1">
    <citation type="submission" date="2018-05" db="EMBL/GenBank/DDBJ databases">
        <title>Freshwater and sediment microbial communities from various areas in North America, analyzing microbe dynamics in response to fracking.</title>
        <authorList>
            <person name="Lamendella R."/>
        </authorList>
    </citation>
    <scope>NUCLEOTIDE SEQUENCE [LARGE SCALE GENOMIC DNA]</scope>
    <source>
        <strain evidence="6 7">15_TX</strain>
    </source>
</reference>
<feature type="domain" description="HTH lysR-type" evidence="5">
    <location>
        <begin position="1"/>
        <end position="57"/>
    </location>
</feature>
<dbReference type="Gene3D" id="1.10.10.10">
    <property type="entry name" value="Winged helix-like DNA-binding domain superfamily/Winged helix DNA-binding domain"/>
    <property type="match status" value="1"/>
</dbReference>
<dbReference type="RefSeq" id="WP_110066895.1">
    <property type="nucleotide sequence ID" value="NZ_QGTW01000014.1"/>
</dbReference>
<keyword evidence="4" id="KW-0804">Transcription</keyword>
<dbReference type="InterPro" id="IPR036390">
    <property type="entry name" value="WH_DNA-bd_sf"/>
</dbReference>
<comment type="caution">
    <text evidence="6">The sequence shown here is derived from an EMBL/GenBank/DDBJ whole genome shotgun (WGS) entry which is preliminary data.</text>
</comment>
<sequence length="306" mass="34789">MDIKQLEVFNTIYKHKNFSNAAKELFISQPTVSAHIKSLEEDLGLQLFNRKNKAMGNLTDAGKILYQYSTQILSLVKEAEASLANYKQGHSGSLSLVTSHSFCYWVLPKILENFSHLYPSVDIILHTEFTPKMIEMVYNREVHFAIARTSTPDFSDDLLHSELIGQDPSVFVVSPHHRLADATDVSIEDILQELFIVYGKKSSFWPQIESIFTNMGYTLKTGMELNDINAVKKMIEINMGISILPQISVQNELENGTIKMVKVEGFPQIMRYSNLIYQKDLIMTGAIENFVKFIHDTKPYSLEGPI</sequence>
<keyword evidence="2" id="KW-0805">Transcription regulation</keyword>
<dbReference type="InterPro" id="IPR000847">
    <property type="entry name" value="LysR_HTH_N"/>
</dbReference>
<protein>
    <submittedName>
        <fullName evidence="6">LysR family transcriptional regulator</fullName>
    </submittedName>
</protein>
<dbReference type="SUPFAM" id="SSF46785">
    <property type="entry name" value="Winged helix' DNA-binding domain"/>
    <property type="match status" value="1"/>
</dbReference>
<evidence type="ECO:0000313" key="7">
    <source>
        <dbReference type="Proteomes" id="UP000247150"/>
    </source>
</evidence>
<dbReference type="EMBL" id="QGTW01000014">
    <property type="protein sequence ID" value="PWW20837.1"/>
    <property type="molecule type" value="Genomic_DNA"/>
</dbReference>
<dbReference type="InterPro" id="IPR036388">
    <property type="entry name" value="WH-like_DNA-bd_sf"/>
</dbReference>
<dbReference type="OrthoDB" id="9785745at2"/>
<dbReference type="Proteomes" id="UP000247150">
    <property type="component" value="Unassembled WGS sequence"/>
</dbReference>
<proteinExistence type="inferred from homology"/>
<accession>A0A2V2ZN61</accession>
<comment type="similarity">
    <text evidence="1">Belongs to the LysR transcriptional regulatory family.</text>
</comment>
<dbReference type="FunFam" id="1.10.10.10:FF:000001">
    <property type="entry name" value="LysR family transcriptional regulator"/>
    <property type="match status" value="1"/>
</dbReference>
<dbReference type="Gene3D" id="3.40.190.290">
    <property type="match status" value="1"/>
</dbReference>